<evidence type="ECO:0000313" key="2">
    <source>
        <dbReference type="Proteomes" id="UP000314980"/>
    </source>
</evidence>
<dbReference type="Ensembl" id="ENSLCAT00010013117.1">
    <property type="protein sequence ID" value="ENSLCAP00010012839.1"/>
    <property type="gene ID" value="ENSLCAG00010006080.1"/>
</dbReference>
<dbReference type="Proteomes" id="UP000314980">
    <property type="component" value="Unassembled WGS sequence"/>
</dbReference>
<reference evidence="2" key="1">
    <citation type="submission" date="2015-09" db="EMBL/GenBank/DDBJ databases">
        <authorList>
            <person name="Sai Rama Sridatta P."/>
        </authorList>
    </citation>
    <scope>NUCLEOTIDE SEQUENCE [LARGE SCALE GENOMIC DNA]</scope>
</reference>
<dbReference type="AlphaFoldDB" id="A0A4W6CK71"/>
<reference evidence="1" key="3">
    <citation type="submission" date="2025-09" db="UniProtKB">
        <authorList>
            <consortium name="Ensembl"/>
        </authorList>
    </citation>
    <scope>IDENTIFICATION</scope>
</reference>
<accession>A0A4W6CK71</accession>
<protein>
    <submittedName>
        <fullName evidence="1">Uncharacterized protein</fullName>
    </submittedName>
</protein>
<proteinExistence type="predicted"/>
<reference evidence="1" key="2">
    <citation type="submission" date="2025-08" db="UniProtKB">
        <authorList>
            <consortium name="Ensembl"/>
        </authorList>
    </citation>
    <scope>IDENTIFICATION</scope>
</reference>
<keyword evidence="2" id="KW-1185">Reference proteome</keyword>
<evidence type="ECO:0000313" key="1">
    <source>
        <dbReference type="Ensembl" id="ENSLCAP00010012839.1"/>
    </source>
</evidence>
<dbReference type="InParanoid" id="A0A4W6CK71"/>
<name>A0A4W6CK71_LATCA</name>
<organism evidence="1 2">
    <name type="scientific">Lates calcarifer</name>
    <name type="common">Barramundi</name>
    <name type="synonym">Holocentrus calcarifer</name>
    <dbReference type="NCBI Taxonomy" id="8187"/>
    <lineage>
        <taxon>Eukaryota</taxon>
        <taxon>Metazoa</taxon>
        <taxon>Chordata</taxon>
        <taxon>Craniata</taxon>
        <taxon>Vertebrata</taxon>
        <taxon>Euteleostomi</taxon>
        <taxon>Actinopterygii</taxon>
        <taxon>Neopterygii</taxon>
        <taxon>Teleostei</taxon>
        <taxon>Neoteleostei</taxon>
        <taxon>Acanthomorphata</taxon>
        <taxon>Carangaria</taxon>
        <taxon>Carangaria incertae sedis</taxon>
        <taxon>Centropomidae</taxon>
        <taxon>Lates</taxon>
    </lineage>
</organism>
<sequence length="116" mass="12601">VNSNPVTFSASYSHNRLEADLPGEVALEILLEFLQLSCHLWNKKTKHSCTTKRAAPTETQASPSVNARPLVHTLVLERWLGSSLDCSFPAPSVGSWVWKTVTLPLCSPLGSPSGCQ</sequence>